<evidence type="ECO:0000313" key="3">
    <source>
        <dbReference type="EMBL" id="CAF3561501.1"/>
    </source>
</evidence>
<gene>
    <name evidence="3" type="ORF">OKA104_LOCUS4615</name>
    <name evidence="2" type="ORF">VCS650_LOCUS5925</name>
</gene>
<dbReference type="InterPro" id="IPR019734">
    <property type="entry name" value="TPR_rpt"/>
</dbReference>
<keyword evidence="1" id="KW-0732">Signal</keyword>
<comment type="caution">
    <text evidence="2">The sequence shown here is derived from an EMBL/GenBank/DDBJ whole genome shotgun (WGS) entry which is preliminary data.</text>
</comment>
<evidence type="ECO:0000313" key="4">
    <source>
        <dbReference type="Proteomes" id="UP000663891"/>
    </source>
</evidence>
<dbReference type="EMBL" id="CAJNON010000035">
    <property type="protein sequence ID" value="CAF0837073.1"/>
    <property type="molecule type" value="Genomic_DNA"/>
</dbReference>
<dbReference type="SMART" id="SM00028">
    <property type="entry name" value="TPR"/>
    <property type="match status" value="3"/>
</dbReference>
<dbReference type="EMBL" id="CAJOAY010000152">
    <property type="protein sequence ID" value="CAF3561501.1"/>
    <property type="molecule type" value="Genomic_DNA"/>
</dbReference>
<dbReference type="AlphaFoldDB" id="A0A813V9J3"/>
<protein>
    <recommendedName>
        <fullName evidence="5">Mono(ADP-ribosyl)transferase</fullName>
    </recommendedName>
</protein>
<evidence type="ECO:0000313" key="2">
    <source>
        <dbReference type="EMBL" id="CAF0837073.1"/>
    </source>
</evidence>
<proteinExistence type="predicted"/>
<name>A0A813V9J3_9BILA</name>
<evidence type="ECO:0000256" key="1">
    <source>
        <dbReference type="SAM" id="SignalP"/>
    </source>
</evidence>
<dbReference type="Gene3D" id="3.90.176.10">
    <property type="entry name" value="Toxin ADP-ribosyltransferase, Chain A, domain 1"/>
    <property type="match status" value="1"/>
</dbReference>
<dbReference type="SUPFAM" id="SSF48452">
    <property type="entry name" value="TPR-like"/>
    <property type="match status" value="1"/>
</dbReference>
<dbReference type="InterPro" id="IPR011990">
    <property type="entry name" value="TPR-like_helical_dom_sf"/>
</dbReference>
<organism evidence="2 4">
    <name type="scientific">Adineta steineri</name>
    <dbReference type="NCBI Taxonomy" id="433720"/>
    <lineage>
        <taxon>Eukaryota</taxon>
        <taxon>Metazoa</taxon>
        <taxon>Spiralia</taxon>
        <taxon>Gnathifera</taxon>
        <taxon>Rotifera</taxon>
        <taxon>Eurotatoria</taxon>
        <taxon>Bdelloidea</taxon>
        <taxon>Adinetida</taxon>
        <taxon>Adinetidae</taxon>
        <taxon>Adineta</taxon>
    </lineage>
</organism>
<sequence length="604" mass="70471">MYFYVNNIKSYTLLLLVCAIIFYPSEEAVSNGLFSPSDILMKRFSNAISISIHEDIPDLIPYQVFLQILFRLPEANAKNLEVFSQPSDNEGISHIIQGLRMNSVFHDPNLNLKMLKEFDIITDETNDDVNVLDFINQYLPDFSIRYYTCESFIFTLINNAFELSENLDDLVKLRMIVTDLYNILRFKLGGLSPSESTTTGPFYKVETISRDKLHLLKQGIGKYITFNSFLSTTTNKTRALDFINRTDDDHKKQIVILYAIEINDQNDVPQLVQPFGDITFISCTNHEPEIIFSIGQVFKIRSMSQHDTTRIWTVSLEILGKNETEHLNNLTDYYVSKIVGTETFYNGIQARVNFEPLTITTFVTVGDYYSSIIIRNFDKAEFYYEKFLQEDLQSPDDFDFQNLPAFYYRDVHYTYYLSHGHINLQLARIRYEQQKYLESSTYSQKAEDAYFKLPETVSQQTHLAQIFNNVGNIFWKYTQKYERAAPYYLHALQVDRNNAETFIHIGLTQLSAEQYWHGLHSFSTALSIIEASNKTDYLSYGLIYRGIGQIYEKTEQTTWQALSYYFKAQNIYKKSIPSNHQLRQEIQNDIKRIVEGTRQAHEDL</sequence>
<dbReference type="OrthoDB" id="10351324at2759"/>
<dbReference type="Gene3D" id="1.25.40.10">
    <property type="entry name" value="Tetratricopeptide repeat domain"/>
    <property type="match status" value="1"/>
</dbReference>
<evidence type="ECO:0008006" key="5">
    <source>
        <dbReference type="Google" id="ProtNLM"/>
    </source>
</evidence>
<feature type="signal peptide" evidence="1">
    <location>
        <begin position="1"/>
        <end position="28"/>
    </location>
</feature>
<feature type="chain" id="PRO_5036223237" description="Mono(ADP-ribosyl)transferase" evidence="1">
    <location>
        <begin position="29"/>
        <end position="604"/>
    </location>
</feature>
<dbReference type="Proteomes" id="UP000663881">
    <property type="component" value="Unassembled WGS sequence"/>
</dbReference>
<reference evidence="2" key="1">
    <citation type="submission" date="2021-02" db="EMBL/GenBank/DDBJ databases">
        <authorList>
            <person name="Nowell W R."/>
        </authorList>
    </citation>
    <scope>NUCLEOTIDE SEQUENCE</scope>
</reference>
<dbReference type="SUPFAM" id="SSF56399">
    <property type="entry name" value="ADP-ribosylation"/>
    <property type="match status" value="1"/>
</dbReference>
<dbReference type="Proteomes" id="UP000663891">
    <property type="component" value="Unassembled WGS sequence"/>
</dbReference>
<accession>A0A813V9J3</accession>